<keyword evidence="3 5" id="KW-1133">Transmembrane helix</keyword>
<dbReference type="NCBIfam" id="TIGR00815">
    <property type="entry name" value="sulP"/>
    <property type="match status" value="1"/>
</dbReference>
<feature type="transmembrane region" description="Helical" evidence="5">
    <location>
        <begin position="376"/>
        <end position="395"/>
    </location>
</feature>
<dbReference type="Proteomes" id="UP001320420">
    <property type="component" value="Unassembled WGS sequence"/>
</dbReference>
<dbReference type="EMBL" id="JAKJXP020000050">
    <property type="protein sequence ID" value="KAK7751425.1"/>
    <property type="molecule type" value="Genomic_DNA"/>
</dbReference>
<feature type="transmembrane region" description="Helical" evidence="5">
    <location>
        <begin position="280"/>
        <end position="303"/>
    </location>
</feature>
<keyword evidence="2 5" id="KW-0812">Transmembrane</keyword>
<reference evidence="7 8" key="1">
    <citation type="submission" date="2024-02" db="EMBL/GenBank/DDBJ databases">
        <title>De novo assembly and annotation of 12 fungi associated with fruit tree decline syndrome in Ontario, Canada.</title>
        <authorList>
            <person name="Sulman M."/>
            <person name="Ellouze W."/>
            <person name="Ilyukhin E."/>
        </authorList>
    </citation>
    <scope>NUCLEOTIDE SEQUENCE [LARGE SCALE GENOMIC DNA]</scope>
    <source>
        <strain evidence="7 8">M11/M66-122</strain>
    </source>
</reference>
<dbReference type="GO" id="GO:0016020">
    <property type="term" value="C:membrane"/>
    <property type="evidence" value="ECO:0007669"/>
    <property type="project" value="UniProtKB-SubCell"/>
</dbReference>
<keyword evidence="8" id="KW-1185">Reference proteome</keyword>
<evidence type="ECO:0000256" key="2">
    <source>
        <dbReference type="ARBA" id="ARBA00022692"/>
    </source>
</evidence>
<evidence type="ECO:0000313" key="8">
    <source>
        <dbReference type="Proteomes" id="UP001320420"/>
    </source>
</evidence>
<organism evidence="7 8">
    <name type="scientific">Diatrype stigma</name>
    <dbReference type="NCBI Taxonomy" id="117547"/>
    <lineage>
        <taxon>Eukaryota</taxon>
        <taxon>Fungi</taxon>
        <taxon>Dikarya</taxon>
        <taxon>Ascomycota</taxon>
        <taxon>Pezizomycotina</taxon>
        <taxon>Sordariomycetes</taxon>
        <taxon>Xylariomycetidae</taxon>
        <taxon>Xylariales</taxon>
        <taxon>Diatrypaceae</taxon>
        <taxon>Diatrype</taxon>
    </lineage>
</organism>
<accession>A0AAN9UMX0</accession>
<feature type="transmembrane region" description="Helical" evidence="5">
    <location>
        <begin position="195"/>
        <end position="214"/>
    </location>
</feature>
<feature type="transmembrane region" description="Helical" evidence="5">
    <location>
        <begin position="336"/>
        <end position="356"/>
    </location>
</feature>
<feature type="transmembrane region" description="Helical" evidence="5">
    <location>
        <begin position="432"/>
        <end position="450"/>
    </location>
</feature>
<evidence type="ECO:0000256" key="3">
    <source>
        <dbReference type="ARBA" id="ARBA00022989"/>
    </source>
</evidence>
<comment type="caution">
    <text evidence="7">The sequence shown here is derived from an EMBL/GenBank/DDBJ whole genome shotgun (WGS) entry which is preliminary data.</text>
</comment>
<feature type="transmembrane region" description="Helical" evidence="5">
    <location>
        <begin position="470"/>
        <end position="502"/>
    </location>
</feature>
<dbReference type="GO" id="GO:0055085">
    <property type="term" value="P:transmembrane transport"/>
    <property type="evidence" value="ECO:0007669"/>
    <property type="project" value="InterPro"/>
</dbReference>
<protein>
    <recommendedName>
        <fullName evidence="6">SLC26A/SulP transporter domain-containing protein</fullName>
    </recommendedName>
</protein>
<dbReference type="InterPro" id="IPR001902">
    <property type="entry name" value="SLC26A/SulP_fam"/>
</dbReference>
<dbReference type="InterPro" id="IPR011547">
    <property type="entry name" value="SLC26A/SulP_dom"/>
</dbReference>
<dbReference type="InterPro" id="IPR036513">
    <property type="entry name" value="STAS_dom_sf"/>
</dbReference>
<gene>
    <name evidence="7" type="ORF">SLS62_006681</name>
</gene>
<feature type="domain" description="SLC26A/SulP transporter" evidence="6">
    <location>
        <begin position="86"/>
        <end position="475"/>
    </location>
</feature>
<proteinExistence type="predicted"/>
<dbReference type="Gene3D" id="3.30.750.24">
    <property type="entry name" value="STAS domain"/>
    <property type="match status" value="1"/>
</dbReference>
<evidence type="ECO:0000256" key="5">
    <source>
        <dbReference type="SAM" id="Phobius"/>
    </source>
</evidence>
<evidence type="ECO:0000256" key="4">
    <source>
        <dbReference type="ARBA" id="ARBA00023136"/>
    </source>
</evidence>
<evidence type="ECO:0000256" key="1">
    <source>
        <dbReference type="ARBA" id="ARBA00004141"/>
    </source>
</evidence>
<feature type="transmembrane region" description="Helical" evidence="5">
    <location>
        <begin position="129"/>
        <end position="151"/>
    </location>
</feature>
<feature type="transmembrane region" description="Helical" evidence="5">
    <location>
        <begin position="407"/>
        <end position="427"/>
    </location>
</feature>
<evidence type="ECO:0000313" key="7">
    <source>
        <dbReference type="EMBL" id="KAK7751425.1"/>
    </source>
</evidence>
<comment type="subcellular location">
    <subcellularLocation>
        <location evidence="1">Membrane</location>
        <topology evidence="1">Multi-pass membrane protein</topology>
    </subcellularLocation>
</comment>
<dbReference type="Pfam" id="PF00916">
    <property type="entry name" value="Sulfate_transp"/>
    <property type="match status" value="1"/>
</dbReference>
<feature type="transmembrane region" description="Helical" evidence="5">
    <location>
        <begin position="90"/>
        <end position="109"/>
    </location>
</feature>
<name>A0AAN9UMX0_9PEZI</name>
<sequence length="825" mass="90276">MSPTTPGSLLAKGVGIDTNAHNRQVPDDLPDRAADAISPFDKFFEDDPTVQEWIRDHVPSRRSIIPYFTGLFPFAKWIARYNTRWLTGDLIAGTTLALVMVPQGLSYALLGNLSPEYGIYTSFVGTALYWIFGTSKDIAIGATAVVSLLVGKTGDRVLEQHPEYTRDEVAKAHAFLCGCILLVFGLLKLDWLIEFIPHMAISAFVTGAAITITLSQLPTLLGITGINTRGPAYQVAIDFLKGLKGAKLDAAVGLTALALLYVSKWSCEHMARRQPQRAKLWSTLFSLRFTFTVLLYILISFLVNRGLPLGESRFRLLGHIPTGFVHMGTPSLDPKLLSAILPDLPAAVIIIIIEHIAIGKSFGQINNYAIVPSQEIISLAATNILGTFVGAYASTGSFGGSAIYSKAGVRTPLAGVFTACLLALALYVLTKVLYFIPMASMAALIIHAVINLVTSPEHLYKSWLISPPDVVVYFVGVFVSIFTSLENGIYVTVALSLVLLLLRVARSQGRLMGRLQVHHYPTARQEAATSDSQGLLSSSRCSRSAFLPLDRADASNPAVAVKSPRPGIFIYRFAAGFNYLNQAQHVDHILNHVKKETRRTMRTEYEHPGDCPWNEQPPLKKSNKNLLSPLDLEKQPDSELLSKPTLQAVILDFSAVNSSGGLDSGAVEGLLDLRSQLDRWAAPDPVEWHFACVGDRWTRRALAIAGFGYPSKRQFEQLVSLDSNSSSNNGGPRRQQWEPVFSIAEKTGLEPREGVVVDELLPRPPPAALDEAEKGSFRRRKSSSSVYKRSKLAAVYGINRPNFHIDLEAALEACERALDGRDSKG</sequence>
<feature type="transmembrane region" description="Helical" evidence="5">
    <location>
        <begin position="172"/>
        <end position="189"/>
    </location>
</feature>
<keyword evidence="4 5" id="KW-0472">Membrane</keyword>
<dbReference type="PANTHER" id="PTHR11814">
    <property type="entry name" value="SULFATE TRANSPORTER"/>
    <property type="match status" value="1"/>
</dbReference>
<evidence type="ECO:0000259" key="6">
    <source>
        <dbReference type="Pfam" id="PF00916"/>
    </source>
</evidence>
<dbReference type="AlphaFoldDB" id="A0AAN9UMX0"/>